<dbReference type="Proteomes" id="UP001058290">
    <property type="component" value="Chromosome"/>
</dbReference>
<organism evidence="6 7">
    <name type="scientific">Comamonas squillarum</name>
    <dbReference type="NCBI Taxonomy" id="2977320"/>
    <lineage>
        <taxon>Bacteria</taxon>
        <taxon>Pseudomonadati</taxon>
        <taxon>Pseudomonadota</taxon>
        <taxon>Betaproteobacteria</taxon>
        <taxon>Burkholderiales</taxon>
        <taxon>Comamonadaceae</taxon>
        <taxon>Comamonas</taxon>
    </lineage>
</organism>
<dbReference type="SUPFAM" id="SSF51905">
    <property type="entry name" value="FAD/NAD(P)-binding domain"/>
    <property type="match status" value="1"/>
</dbReference>
<reference evidence="6" key="1">
    <citation type="submission" date="2022-09" db="EMBL/GenBank/DDBJ databases">
        <title>Bacterial diversity in gut of crayfish and pufferfish.</title>
        <authorList>
            <person name="Huang Y."/>
        </authorList>
    </citation>
    <scope>NUCLEOTIDE SEQUENCE</scope>
    <source>
        <strain evidence="6">PR12</strain>
    </source>
</reference>
<dbReference type="NCBIfam" id="NF006002">
    <property type="entry name" value="PRK08132.1"/>
    <property type="match status" value="1"/>
</dbReference>
<evidence type="ECO:0000256" key="2">
    <source>
        <dbReference type="ARBA" id="ARBA00022630"/>
    </source>
</evidence>
<dbReference type="InterPro" id="IPR050641">
    <property type="entry name" value="RIFMO-like"/>
</dbReference>
<comment type="cofactor">
    <cofactor evidence="1">
        <name>FAD</name>
        <dbReference type="ChEBI" id="CHEBI:57692"/>
    </cofactor>
</comment>
<evidence type="ECO:0000256" key="1">
    <source>
        <dbReference type="ARBA" id="ARBA00001974"/>
    </source>
</evidence>
<evidence type="ECO:0000313" key="6">
    <source>
        <dbReference type="EMBL" id="UXC17425.1"/>
    </source>
</evidence>
<sequence length="569" mass="61881">MAASTMHPLAQARSATAPPATPQHRGIPVWRHIGATPAASRQEPRASVVIAGAGPVGLAMALDLARRGHAVVVISRLDFVPGGSKAICFSKRSLDIFERLGVGQTLLDKGVTWNVGKVFWGARAEPIYQFDMLPIKDQQYPGFINIQQYYVEEALLDALRALPNVQLRLGQNIESLQVLADHVRLGVQAGAQHYTQEADWLIACDGSKSTLRGLMGLDFNGRVFEENFLIADIRMPQERPAERWFWFDPPFNPGQSALMHRQPDGLWRLDFQLGWGIDREACAQPENVERYVRAMLGPGVPFTTEWHSIYTFQCRRMDRFVHGRVLFAGDSAHLVSPFGARGCNGGLADTDNLGWKLDRVLRGESGQALLESYNDEAIAMADENILHSSRSTDFLTPKSAASRALRNAVLELAAREAWARPFVNSGRLSTAIPCPHSALNTADDQPWEGGLCPGAPAVDAPLAGHWLLPRLGGRFVLLAHQWHEALPAGVELLDIAALGDTALLQARYALAPGCGYLIRPDQYVAARFQAPVAASVLQAALDTACACDSASTGAAPLPTRFTTATGARP</sequence>
<keyword evidence="3" id="KW-0274">FAD</keyword>
<dbReference type="Gene3D" id="3.50.50.60">
    <property type="entry name" value="FAD/NAD(P)-binding domain"/>
    <property type="match status" value="1"/>
</dbReference>
<evidence type="ECO:0000256" key="3">
    <source>
        <dbReference type="ARBA" id="ARBA00022827"/>
    </source>
</evidence>
<feature type="region of interest" description="Disordered" evidence="4">
    <location>
        <begin position="1"/>
        <end position="26"/>
    </location>
</feature>
<proteinExistence type="predicted"/>
<accession>A0ABY5ZTY5</accession>
<dbReference type="InterPro" id="IPR002938">
    <property type="entry name" value="FAD-bd"/>
</dbReference>
<dbReference type="EMBL" id="CP104377">
    <property type="protein sequence ID" value="UXC17425.1"/>
    <property type="molecule type" value="Genomic_DNA"/>
</dbReference>
<dbReference type="RefSeq" id="WP_260718617.1">
    <property type="nucleotide sequence ID" value="NZ_CP104377.1"/>
</dbReference>
<gene>
    <name evidence="6" type="ORF">N4T19_17185</name>
</gene>
<name>A0ABY5ZTY5_9BURK</name>
<evidence type="ECO:0000313" key="7">
    <source>
        <dbReference type="Proteomes" id="UP001058290"/>
    </source>
</evidence>
<dbReference type="PANTHER" id="PTHR43004:SF19">
    <property type="entry name" value="BINDING MONOOXYGENASE, PUTATIVE (JCVI)-RELATED"/>
    <property type="match status" value="1"/>
</dbReference>
<dbReference type="Gene3D" id="3.30.70.2450">
    <property type="match status" value="1"/>
</dbReference>
<feature type="domain" description="FAD-binding" evidence="5">
    <location>
        <begin position="46"/>
        <end position="383"/>
    </location>
</feature>
<evidence type="ECO:0000256" key="4">
    <source>
        <dbReference type="SAM" id="MobiDB-lite"/>
    </source>
</evidence>
<dbReference type="InterPro" id="IPR036188">
    <property type="entry name" value="FAD/NAD-bd_sf"/>
</dbReference>
<keyword evidence="2" id="KW-0285">Flavoprotein</keyword>
<evidence type="ECO:0000259" key="5">
    <source>
        <dbReference type="Pfam" id="PF01494"/>
    </source>
</evidence>
<dbReference type="PANTHER" id="PTHR43004">
    <property type="entry name" value="TRK SYSTEM POTASSIUM UPTAKE PROTEIN"/>
    <property type="match status" value="1"/>
</dbReference>
<dbReference type="PRINTS" id="PR00420">
    <property type="entry name" value="RNGMNOXGNASE"/>
</dbReference>
<keyword evidence="7" id="KW-1185">Reference proteome</keyword>
<protein>
    <submittedName>
        <fullName evidence="6">FAD-dependent oxidoreductase</fullName>
    </submittedName>
</protein>
<dbReference type="Pfam" id="PF01494">
    <property type="entry name" value="FAD_binding_3"/>
    <property type="match status" value="1"/>
</dbReference>